<dbReference type="GO" id="GO:0015288">
    <property type="term" value="F:porin activity"/>
    <property type="evidence" value="ECO:0007669"/>
    <property type="project" value="TreeGrafter"/>
</dbReference>
<name>A0A1I1M3H6_9BACT</name>
<keyword evidence="5" id="KW-0812">Transmembrane</keyword>
<dbReference type="EMBL" id="FOLE01000009">
    <property type="protein sequence ID" value="SFC76200.1"/>
    <property type="molecule type" value="Genomic_DNA"/>
</dbReference>
<evidence type="ECO:0000313" key="9">
    <source>
        <dbReference type="EMBL" id="SFC76200.1"/>
    </source>
</evidence>
<protein>
    <submittedName>
        <fullName evidence="9">Outer membrane protein TolC</fullName>
    </submittedName>
</protein>
<dbReference type="GO" id="GO:0009279">
    <property type="term" value="C:cell outer membrane"/>
    <property type="evidence" value="ECO:0007669"/>
    <property type="project" value="UniProtKB-SubCell"/>
</dbReference>
<keyword evidence="10" id="KW-1185">Reference proteome</keyword>
<keyword evidence="6" id="KW-0472">Membrane</keyword>
<dbReference type="GO" id="GO:0015562">
    <property type="term" value="F:efflux transmembrane transporter activity"/>
    <property type="evidence" value="ECO:0007669"/>
    <property type="project" value="InterPro"/>
</dbReference>
<dbReference type="InterPro" id="IPR003423">
    <property type="entry name" value="OMP_efflux"/>
</dbReference>
<evidence type="ECO:0000256" key="7">
    <source>
        <dbReference type="ARBA" id="ARBA00023237"/>
    </source>
</evidence>
<evidence type="ECO:0000256" key="6">
    <source>
        <dbReference type="ARBA" id="ARBA00023136"/>
    </source>
</evidence>
<feature type="signal peptide" evidence="8">
    <location>
        <begin position="1"/>
        <end position="24"/>
    </location>
</feature>
<gene>
    <name evidence="9" type="ORF">SAMN05421780_109120</name>
</gene>
<dbReference type="Gene3D" id="1.20.1600.10">
    <property type="entry name" value="Outer membrane efflux proteins (OEP)"/>
    <property type="match status" value="1"/>
</dbReference>
<evidence type="ECO:0000313" key="10">
    <source>
        <dbReference type="Proteomes" id="UP000199514"/>
    </source>
</evidence>
<dbReference type="Pfam" id="PF02321">
    <property type="entry name" value="OEP"/>
    <property type="match status" value="1"/>
</dbReference>
<organism evidence="9 10">
    <name type="scientific">Flexibacter flexilis DSM 6793</name>
    <dbReference type="NCBI Taxonomy" id="927664"/>
    <lineage>
        <taxon>Bacteria</taxon>
        <taxon>Pseudomonadati</taxon>
        <taxon>Bacteroidota</taxon>
        <taxon>Cytophagia</taxon>
        <taxon>Cytophagales</taxon>
        <taxon>Flexibacteraceae</taxon>
        <taxon>Flexibacter</taxon>
    </lineage>
</organism>
<evidence type="ECO:0000256" key="3">
    <source>
        <dbReference type="ARBA" id="ARBA00022448"/>
    </source>
</evidence>
<accession>A0A1I1M3H6</accession>
<evidence type="ECO:0000256" key="2">
    <source>
        <dbReference type="ARBA" id="ARBA00007613"/>
    </source>
</evidence>
<comment type="similarity">
    <text evidence="2">Belongs to the outer membrane factor (OMF) (TC 1.B.17) family.</text>
</comment>
<evidence type="ECO:0000256" key="8">
    <source>
        <dbReference type="SAM" id="SignalP"/>
    </source>
</evidence>
<feature type="chain" id="PRO_5011515052" evidence="8">
    <location>
        <begin position="25"/>
        <end position="476"/>
    </location>
</feature>
<dbReference type="GO" id="GO:1990281">
    <property type="term" value="C:efflux pump complex"/>
    <property type="evidence" value="ECO:0007669"/>
    <property type="project" value="TreeGrafter"/>
</dbReference>
<dbReference type="PANTHER" id="PTHR30026">
    <property type="entry name" value="OUTER MEMBRANE PROTEIN TOLC"/>
    <property type="match status" value="1"/>
</dbReference>
<dbReference type="AlphaFoldDB" id="A0A1I1M3H6"/>
<dbReference type="SUPFAM" id="SSF56954">
    <property type="entry name" value="Outer membrane efflux proteins (OEP)"/>
    <property type="match status" value="1"/>
</dbReference>
<dbReference type="PANTHER" id="PTHR30026:SF20">
    <property type="entry name" value="OUTER MEMBRANE PROTEIN TOLC"/>
    <property type="match status" value="1"/>
</dbReference>
<keyword evidence="8" id="KW-0732">Signal</keyword>
<comment type="subcellular location">
    <subcellularLocation>
        <location evidence="1">Cell outer membrane</location>
    </subcellularLocation>
</comment>
<dbReference type="OrthoDB" id="581172at2"/>
<proteinExistence type="inferred from homology"/>
<keyword evidence="7" id="KW-0998">Cell outer membrane</keyword>
<keyword evidence="4" id="KW-1134">Transmembrane beta strand</keyword>
<evidence type="ECO:0000256" key="4">
    <source>
        <dbReference type="ARBA" id="ARBA00022452"/>
    </source>
</evidence>
<sequence>MKLSHKKFSIFVLLSLGLWPSSFAQNAENKTLSLKEFYQIIANNHPIVKQAKSLPEAAQQELRIARGGFDPKLNSSLTRKEYNGTSYYNLFDAHLKVPVWTGTDLKIGYERNNGVYLSNQYRTPADGLSYIGISVPVGQGLFIDERRSTLRQAQLFQQIAQADQVKTINKIMLSAAKDYWEWFTAQQTYNAWKDAEKLADIRYKGVRERAAVGEIAAIDTVEAFIIWQERIIQRQQADVALQNARLVVSNYLWNEENQPVEVQASLQPEAFAVQPLVTEEKLSHLKENALANHPELKKFEYKIQQLEIQRRLGREMLKPALNVNYNLLSATPTAGENFQQAYYTNNYKVGIDFSFPLLLRKERGKLQLIKVKQTQTRWEQSQTNREIMNDIQAQYNDLQNLTTLLQMQQRITQDYERLRNAELRKYEEGESSLFLINSRESKFLDAQVKMASLQAKYRKAMAMLLWAAGQNELEQQ</sequence>
<dbReference type="RefSeq" id="WP_091514681.1">
    <property type="nucleotide sequence ID" value="NZ_FOLE01000009.1"/>
</dbReference>
<reference evidence="9 10" key="1">
    <citation type="submission" date="2016-10" db="EMBL/GenBank/DDBJ databases">
        <authorList>
            <person name="de Groot N.N."/>
        </authorList>
    </citation>
    <scope>NUCLEOTIDE SEQUENCE [LARGE SCALE GENOMIC DNA]</scope>
    <source>
        <strain evidence="9 10">DSM 6793</strain>
    </source>
</reference>
<evidence type="ECO:0000256" key="5">
    <source>
        <dbReference type="ARBA" id="ARBA00022692"/>
    </source>
</evidence>
<dbReference type="STRING" id="927664.SAMN05421780_109120"/>
<dbReference type="Proteomes" id="UP000199514">
    <property type="component" value="Unassembled WGS sequence"/>
</dbReference>
<dbReference type="InterPro" id="IPR051906">
    <property type="entry name" value="TolC-like"/>
</dbReference>
<keyword evidence="3" id="KW-0813">Transport</keyword>
<evidence type="ECO:0000256" key="1">
    <source>
        <dbReference type="ARBA" id="ARBA00004442"/>
    </source>
</evidence>